<feature type="transmembrane region" description="Helical" evidence="7">
    <location>
        <begin position="242"/>
        <end position="267"/>
    </location>
</feature>
<keyword evidence="11" id="KW-1185">Reference proteome</keyword>
<feature type="domain" description="ABC transmembrane type-1" evidence="9">
    <location>
        <begin position="19"/>
        <end position="305"/>
    </location>
</feature>
<keyword evidence="6 7" id="KW-0472">Membrane</keyword>
<evidence type="ECO:0000256" key="7">
    <source>
        <dbReference type="SAM" id="Phobius"/>
    </source>
</evidence>
<evidence type="ECO:0000313" key="11">
    <source>
        <dbReference type="Proteomes" id="UP000244081"/>
    </source>
</evidence>
<dbReference type="GO" id="GO:0045454">
    <property type="term" value="P:cell redox homeostasis"/>
    <property type="evidence" value="ECO:0007669"/>
    <property type="project" value="InterPro"/>
</dbReference>
<sequence length="564" mass="59643">MKDFLRVLRLMRPQAGWMALSIALAALATLAHVALMATSGWFITAMAAAGLAGVSMNYFTPAAMIRAFAIVRTGGRYVERLVGHEATLKFVASLRPWLFGRLEPLAPAALEDERSGDLMTRLRGDIDRLEFAFLRILQPMVVAVIVIGIGIAYAAFHDAAIAMALAVLAFAAGLVLPLLVGRLSAPSARRVTANSSDLNALLVEHLEARAELDIYDPGHRHRAAVLETSDALIDDERKVASLAGLASAGVGLCANLALVAVIAIGGPQIAAGTLGGPDLVMLALMGLALFEVVGPLPVAMQTLPGFLASARRIFSLADRAPPVPAVAMPESVPETGALTFENVGFTYPGAGAAALSDVSFTLRPGKRIAIVGPSGSGKSSLVSLALRYRAASEGKIGFAGQPVERFEPEALRRRFAVLAQSDHLFSTTIDDNLRLADPAVSRGRIDQACALAGILDFIKEQPDGFDTYVGAHGAKVSGGQGRRLGLARALLKDAPFLILDEPTEGLDPETEERVLEGVLEATRERGVLLITHSHACLELMDEVIVLEAGRIVERGAPGEVFRRT</sequence>
<proteinExistence type="predicted"/>
<dbReference type="GO" id="GO:0005524">
    <property type="term" value="F:ATP binding"/>
    <property type="evidence" value="ECO:0007669"/>
    <property type="project" value="UniProtKB-KW"/>
</dbReference>
<evidence type="ECO:0000256" key="3">
    <source>
        <dbReference type="ARBA" id="ARBA00022741"/>
    </source>
</evidence>
<dbReference type="SUPFAM" id="SSF90123">
    <property type="entry name" value="ABC transporter transmembrane region"/>
    <property type="match status" value="1"/>
</dbReference>
<dbReference type="Pfam" id="PF00664">
    <property type="entry name" value="ABC_membrane"/>
    <property type="match status" value="1"/>
</dbReference>
<evidence type="ECO:0000256" key="1">
    <source>
        <dbReference type="ARBA" id="ARBA00004651"/>
    </source>
</evidence>
<keyword evidence="4 10" id="KW-0067">ATP-binding</keyword>
<dbReference type="InterPro" id="IPR011527">
    <property type="entry name" value="ABC1_TM_dom"/>
</dbReference>
<dbReference type="PROSITE" id="PS50893">
    <property type="entry name" value="ABC_TRANSPORTER_2"/>
    <property type="match status" value="1"/>
</dbReference>
<dbReference type="GO" id="GO:0015421">
    <property type="term" value="F:ABC-type oligopeptide transporter activity"/>
    <property type="evidence" value="ECO:0007669"/>
    <property type="project" value="TreeGrafter"/>
</dbReference>
<accession>A0A2T5VA72</accession>
<dbReference type="OrthoDB" id="5288404at2"/>
<evidence type="ECO:0000259" key="8">
    <source>
        <dbReference type="PROSITE" id="PS50893"/>
    </source>
</evidence>
<evidence type="ECO:0000256" key="5">
    <source>
        <dbReference type="ARBA" id="ARBA00022989"/>
    </source>
</evidence>
<dbReference type="Gene3D" id="1.20.1560.10">
    <property type="entry name" value="ABC transporter type 1, transmembrane domain"/>
    <property type="match status" value="1"/>
</dbReference>
<dbReference type="PROSITE" id="PS50929">
    <property type="entry name" value="ABC_TM1F"/>
    <property type="match status" value="1"/>
</dbReference>
<dbReference type="InterPro" id="IPR039421">
    <property type="entry name" value="Type_1_exporter"/>
</dbReference>
<dbReference type="InterPro" id="IPR027417">
    <property type="entry name" value="P-loop_NTPase"/>
</dbReference>
<dbReference type="RefSeq" id="WP_107990240.1">
    <property type="nucleotide sequence ID" value="NZ_QAYG01000004.1"/>
</dbReference>
<organism evidence="10 11">
    <name type="scientific">Breoghania corrubedonensis</name>
    <dbReference type="NCBI Taxonomy" id="665038"/>
    <lineage>
        <taxon>Bacteria</taxon>
        <taxon>Pseudomonadati</taxon>
        <taxon>Pseudomonadota</taxon>
        <taxon>Alphaproteobacteria</taxon>
        <taxon>Hyphomicrobiales</taxon>
        <taxon>Stappiaceae</taxon>
        <taxon>Breoghania</taxon>
    </lineage>
</organism>
<evidence type="ECO:0000256" key="4">
    <source>
        <dbReference type="ARBA" id="ARBA00022840"/>
    </source>
</evidence>
<comment type="subcellular location">
    <subcellularLocation>
        <location evidence="1">Cell membrane</location>
        <topology evidence="1">Multi-pass membrane protein</topology>
    </subcellularLocation>
</comment>
<dbReference type="Proteomes" id="UP000244081">
    <property type="component" value="Unassembled WGS sequence"/>
</dbReference>
<dbReference type="GO" id="GO:0016887">
    <property type="term" value="F:ATP hydrolysis activity"/>
    <property type="evidence" value="ECO:0007669"/>
    <property type="project" value="InterPro"/>
</dbReference>
<feature type="transmembrane region" description="Helical" evidence="7">
    <location>
        <begin position="41"/>
        <end position="59"/>
    </location>
</feature>
<dbReference type="InterPro" id="IPR014223">
    <property type="entry name" value="ABC_CydC/D"/>
</dbReference>
<keyword evidence="3" id="KW-0547">Nucleotide-binding</keyword>
<dbReference type="PANTHER" id="PTHR43394:SF1">
    <property type="entry name" value="ATP-BINDING CASSETTE SUB-FAMILY B MEMBER 10, MITOCHONDRIAL"/>
    <property type="match status" value="1"/>
</dbReference>
<dbReference type="GO" id="GO:0034775">
    <property type="term" value="P:glutathione transmembrane transport"/>
    <property type="evidence" value="ECO:0007669"/>
    <property type="project" value="InterPro"/>
</dbReference>
<dbReference type="Pfam" id="PF00005">
    <property type="entry name" value="ABC_tran"/>
    <property type="match status" value="1"/>
</dbReference>
<dbReference type="Gene3D" id="3.40.50.300">
    <property type="entry name" value="P-loop containing nucleotide triphosphate hydrolases"/>
    <property type="match status" value="1"/>
</dbReference>
<dbReference type="SMART" id="SM00382">
    <property type="entry name" value="AAA"/>
    <property type="match status" value="1"/>
</dbReference>
<reference evidence="10 11" key="1">
    <citation type="submission" date="2018-04" db="EMBL/GenBank/DDBJ databases">
        <title>Genomic Encyclopedia of Archaeal and Bacterial Type Strains, Phase II (KMG-II): from individual species to whole genera.</title>
        <authorList>
            <person name="Goeker M."/>
        </authorList>
    </citation>
    <scope>NUCLEOTIDE SEQUENCE [LARGE SCALE GENOMIC DNA]</scope>
    <source>
        <strain evidence="10 11">DSM 23382</strain>
    </source>
</reference>
<feature type="domain" description="ABC transporter" evidence="8">
    <location>
        <begin position="338"/>
        <end position="564"/>
    </location>
</feature>
<evidence type="ECO:0000256" key="2">
    <source>
        <dbReference type="ARBA" id="ARBA00022692"/>
    </source>
</evidence>
<dbReference type="GO" id="GO:0005886">
    <property type="term" value="C:plasma membrane"/>
    <property type="evidence" value="ECO:0007669"/>
    <property type="project" value="UniProtKB-SubCell"/>
</dbReference>
<evidence type="ECO:0000256" key="6">
    <source>
        <dbReference type="ARBA" id="ARBA00023136"/>
    </source>
</evidence>
<dbReference type="InterPro" id="IPR036640">
    <property type="entry name" value="ABC1_TM_sf"/>
</dbReference>
<keyword evidence="5 7" id="KW-1133">Transmembrane helix</keyword>
<dbReference type="EMBL" id="QAYG01000004">
    <property type="protein sequence ID" value="PTW60650.1"/>
    <property type="molecule type" value="Genomic_DNA"/>
</dbReference>
<dbReference type="InterPro" id="IPR003593">
    <property type="entry name" value="AAA+_ATPase"/>
</dbReference>
<keyword evidence="2 7" id="KW-0812">Transmembrane</keyword>
<dbReference type="CDD" id="cd18585">
    <property type="entry name" value="ABC_6TM_CydC"/>
    <property type="match status" value="1"/>
</dbReference>
<dbReference type="SUPFAM" id="SSF52540">
    <property type="entry name" value="P-loop containing nucleoside triphosphate hydrolases"/>
    <property type="match status" value="1"/>
</dbReference>
<name>A0A2T5VA72_9HYPH</name>
<dbReference type="NCBIfam" id="TIGR02868">
    <property type="entry name" value="CydC"/>
    <property type="match status" value="1"/>
</dbReference>
<gene>
    <name evidence="10" type="ORF">C8N35_104276</name>
</gene>
<comment type="caution">
    <text evidence="10">The sequence shown here is derived from an EMBL/GenBank/DDBJ whole genome shotgun (WGS) entry which is preliminary data.</text>
</comment>
<feature type="transmembrane region" description="Helical" evidence="7">
    <location>
        <begin position="279"/>
        <end position="303"/>
    </location>
</feature>
<evidence type="ECO:0000259" key="9">
    <source>
        <dbReference type="PROSITE" id="PS50929"/>
    </source>
</evidence>
<feature type="transmembrane region" description="Helical" evidence="7">
    <location>
        <begin position="131"/>
        <end position="153"/>
    </location>
</feature>
<evidence type="ECO:0000313" key="10">
    <source>
        <dbReference type="EMBL" id="PTW60650.1"/>
    </source>
</evidence>
<protein>
    <submittedName>
        <fullName evidence="10">ATP-binding cassette subfamily C protein CydC</fullName>
    </submittedName>
</protein>
<feature type="transmembrane region" description="Helical" evidence="7">
    <location>
        <begin position="159"/>
        <end position="180"/>
    </location>
</feature>
<dbReference type="InterPro" id="IPR003439">
    <property type="entry name" value="ABC_transporter-like_ATP-bd"/>
</dbReference>
<dbReference type="AlphaFoldDB" id="A0A2T5VA72"/>
<dbReference type="PANTHER" id="PTHR43394">
    <property type="entry name" value="ATP-DEPENDENT PERMEASE MDL1, MITOCHONDRIAL"/>
    <property type="match status" value="1"/>
</dbReference>